<dbReference type="PANTHER" id="PTHR42794">
    <property type="entry name" value="HEMIN IMPORT ATP-BINDING PROTEIN HMUV"/>
    <property type="match status" value="1"/>
</dbReference>
<protein>
    <submittedName>
        <fullName evidence="4">ABC transporter ATP-binding protein</fullName>
    </submittedName>
</protein>
<dbReference type="Pfam" id="PF00005">
    <property type="entry name" value="ABC_tran"/>
    <property type="match status" value="1"/>
</dbReference>
<dbReference type="EMBL" id="QZCG01000006">
    <property type="protein sequence ID" value="RJE85436.1"/>
    <property type="molecule type" value="Genomic_DNA"/>
</dbReference>
<dbReference type="InterPro" id="IPR003439">
    <property type="entry name" value="ABC_transporter-like_ATP-bd"/>
</dbReference>
<dbReference type="PANTHER" id="PTHR42794:SF2">
    <property type="entry name" value="ABC TRANSPORTER ATP-BINDING PROTEIN"/>
    <property type="match status" value="1"/>
</dbReference>
<keyword evidence="1" id="KW-0547">Nucleotide-binding</keyword>
<accession>A0A418SWU8</accession>
<dbReference type="InterPro" id="IPR017871">
    <property type="entry name" value="ABC_transporter-like_CS"/>
</dbReference>
<feature type="domain" description="ABC transporter" evidence="3">
    <location>
        <begin position="4"/>
        <end position="231"/>
    </location>
</feature>
<dbReference type="OrthoDB" id="9805601at2"/>
<evidence type="ECO:0000256" key="2">
    <source>
        <dbReference type="ARBA" id="ARBA00022840"/>
    </source>
</evidence>
<name>A0A418SWU8_9RHOB</name>
<dbReference type="RefSeq" id="WP_119748615.1">
    <property type="nucleotide sequence ID" value="NZ_QZCG01000006.1"/>
</dbReference>
<gene>
    <name evidence="4" type="ORF">D3P04_10545</name>
</gene>
<dbReference type="SMART" id="SM00382">
    <property type="entry name" value="AAA"/>
    <property type="match status" value="1"/>
</dbReference>
<proteinExistence type="predicted"/>
<dbReference type="PROSITE" id="PS50893">
    <property type="entry name" value="ABC_TRANSPORTER_2"/>
    <property type="match status" value="1"/>
</dbReference>
<dbReference type="GO" id="GO:0016887">
    <property type="term" value="F:ATP hydrolysis activity"/>
    <property type="evidence" value="ECO:0007669"/>
    <property type="project" value="InterPro"/>
</dbReference>
<dbReference type="GO" id="GO:0005524">
    <property type="term" value="F:ATP binding"/>
    <property type="evidence" value="ECO:0007669"/>
    <property type="project" value="UniProtKB-KW"/>
</dbReference>
<reference evidence="5" key="1">
    <citation type="submission" date="2018-09" db="EMBL/GenBank/DDBJ databases">
        <title>Acidovorax cavernicola nov. sp. isolated from Gruta de las Maravillas (Aracena, Spain).</title>
        <authorList>
            <person name="Jurado V."/>
            <person name="Gutierrez-Patricio S."/>
            <person name="Gonzalez-Pimentel J.L."/>
            <person name="Miller A.Z."/>
            <person name="Laiz L."/>
            <person name="Saiz-Jimenez C."/>
        </authorList>
    </citation>
    <scope>NUCLEOTIDE SEQUENCE [LARGE SCALE GENOMIC DNA]</scope>
    <source>
        <strain evidence="5">1011MAR3C25</strain>
    </source>
</reference>
<dbReference type="Proteomes" id="UP000284202">
    <property type="component" value="Unassembled WGS sequence"/>
</dbReference>
<evidence type="ECO:0000313" key="5">
    <source>
        <dbReference type="Proteomes" id="UP000284202"/>
    </source>
</evidence>
<comment type="caution">
    <text evidence="4">The sequence shown here is derived from an EMBL/GenBank/DDBJ whole genome shotgun (WGS) entry which is preliminary data.</text>
</comment>
<keyword evidence="2 4" id="KW-0067">ATP-binding</keyword>
<dbReference type="PROSITE" id="PS00211">
    <property type="entry name" value="ABC_TRANSPORTER_1"/>
    <property type="match status" value="1"/>
</dbReference>
<keyword evidence="5" id="KW-1185">Reference proteome</keyword>
<dbReference type="Gene3D" id="3.40.50.300">
    <property type="entry name" value="P-loop containing nucleotide triphosphate hydrolases"/>
    <property type="match status" value="1"/>
</dbReference>
<dbReference type="AlphaFoldDB" id="A0A418SWU8"/>
<dbReference type="InterPro" id="IPR003593">
    <property type="entry name" value="AAA+_ATPase"/>
</dbReference>
<dbReference type="SUPFAM" id="SSF52540">
    <property type="entry name" value="P-loop containing nucleoside triphosphate hydrolases"/>
    <property type="match status" value="1"/>
</dbReference>
<sequence>MSLLELRELSVIRRNRQVLNDVSLTISEGELVGLIGPNGAGKSTLMEAALGMIPFSGSSSLAAMGTEGRARKAAYLPQSREIAWPVSVEDLISLGRLPWPGGGYRAEDRDAIESAITRMELQPFRHRTALRLSGGEQARVLIARALAQQTPLIVADEPVAGLDPAQQLACLRLFRQLAQEGRGLLVSLHDLGLAVRFCDRLVLLAGGTVLADGDPRHVLRDEMVQNAFGITLRHVETPDGPTVLPV</sequence>
<dbReference type="InterPro" id="IPR027417">
    <property type="entry name" value="P-loop_NTPase"/>
</dbReference>
<organism evidence="4 5">
    <name type="scientific">Paracoccus onubensis</name>
    <dbReference type="NCBI Taxonomy" id="1675788"/>
    <lineage>
        <taxon>Bacteria</taxon>
        <taxon>Pseudomonadati</taxon>
        <taxon>Pseudomonadota</taxon>
        <taxon>Alphaproteobacteria</taxon>
        <taxon>Rhodobacterales</taxon>
        <taxon>Paracoccaceae</taxon>
        <taxon>Paracoccus</taxon>
    </lineage>
</organism>
<evidence type="ECO:0000313" key="4">
    <source>
        <dbReference type="EMBL" id="RJE85436.1"/>
    </source>
</evidence>
<evidence type="ECO:0000256" key="1">
    <source>
        <dbReference type="ARBA" id="ARBA00022741"/>
    </source>
</evidence>
<evidence type="ECO:0000259" key="3">
    <source>
        <dbReference type="PROSITE" id="PS50893"/>
    </source>
</evidence>